<keyword evidence="3 5" id="KW-1133">Transmembrane helix</keyword>
<feature type="transmembrane region" description="Helical" evidence="5">
    <location>
        <begin position="138"/>
        <end position="170"/>
    </location>
</feature>
<feature type="transmembrane region" description="Helical" evidence="5">
    <location>
        <begin position="12"/>
        <end position="37"/>
    </location>
</feature>
<sequence length="263" mass="26043">MFAPIAALASGGVVGLVLGLIGGGGSILAVPLLLYAVGMPSAHIAIGTAAVAVAVNAAAGLALHARKAPIRWPCAIVFSLAGVGGAFAGAAFGKAVDGQKLVALFGVLMVVVGLMMLRPKDKGGRTSAWLTRENAAHMLPRLVLLGAGVGLLSGFFGIGGGFLIVPGLILATDMKLEDATSASLVAVTAFGLSAATSYAWSGLVDWNVAGLLIAGGVAGALAGTKANAILARRKGALTMLFAVFVILAGLYVGGRGLFDLLQG</sequence>
<keyword evidence="7" id="KW-1185">Reference proteome</keyword>
<feature type="transmembrane region" description="Helical" evidence="5">
    <location>
        <begin position="236"/>
        <end position="254"/>
    </location>
</feature>
<evidence type="ECO:0000256" key="3">
    <source>
        <dbReference type="ARBA" id="ARBA00022989"/>
    </source>
</evidence>
<feature type="transmembrane region" description="Helical" evidence="5">
    <location>
        <begin position="206"/>
        <end position="224"/>
    </location>
</feature>
<feature type="transmembrane region" description="Helical" evidence="5">
    <location>
        <begin position="70"/>
        <end position="92"/>
    </location>
</feature>
<keyword evidence="4 5" id="KW-0472">Membrane</keyword>
<dbReference type="InterPro" id="IPR002781">
    <property type="entry name" value="TM_pro_TauE-like"/>
</dbReference>
<feature type="transmembrane region" description="Helical" evidence="5">
    <location>
        <begin position="101"/>
        <end position="118"/>
    </location>
</feature>
<accession>A0ABS6ISH4</accession>
<dbReference type="RefSeq" id="WP_216965810.1">
    <property type="nucleotide sequence ID" value="NZ_JAHOPB010000002.1"/>
</dbReference>
<dbReference type="InterPro" id="IPR051598">
    <property type="entry name" value="TSUP/Inactive_protease-like"/>
</dbReference>
<feature type="transmembrane region" description="Helical" evidence="5">
    <location>
        <begin position="44"/>
        <end position="64"/>
    </location>
</feature>
<feature type="transmembrane region" description="Helical" evidence="5">
    <location>
        <begin position="182"/>
        <end position="200"/>
    </location>
</feature>
<protein>
    <recommendedName>
        <fullName evidence="5">Probable membrane transporter protein</fullName>
    </recommendedName>
</protein>
<dbReference type="PANTHER" id="PTHR43701">
    <property type="entry name" value="MEMBRANE TRANSPORTER PROTEIN MJ0441-RELATED"/>
    <property type="match status" value="1"/>
</dbReference>
<evidence type="ECO:0000256" key="2">
    <source>
        <dbReference type="ARBA" id="ARBA00022692"/>
    </source>
</evidence>
<name>A0ABS6ISH4_9HYPH</name>
<comment type="caution">
    <text evidence="6">The sequence shown here is derived from an EMBL/GenBank/DDBJ whole genome shotgun (WGS) entry which is preliminary data.</text>
</comment>
<evidence type="ECO:0000256" key="1">
    <source>
        <dbReference type="ARBA" id="ARBA00004141"/>
    </source>
</evidence>
<reference evidence="6 7" key="1">
    <citation type="submission" date="2021-06" db="EMBL/GenBank/DDBJ databases">
        <authorList>
            <person name="Lee D.H."/>
        </authorList>
    </citation>
    <scope>NUCLEOTIDE SEQUENCE [LARGE SCALE GENOMIC DNA]</scope>
    <source>
        <strain evidence="6 7">MMS21-HV4-11</strain>
    </source>
</reference>
<comment type="similarity">
    <text evidence="5">Belongs to the 4-toluene sulfonate uptake permease (TSUP) (TC 2.A.102) family.</text>
</comment>
<evidence type="ECO:0000256" key="4">
    <source>
        <dbReference type="ARBA" id="ARBA00023136"/>
    </source>
</evidence>
<evidence type="ECO:0000313" key="7">
    <source>
        <dbReference type="Proteomes" id="UP000727907"/>
    </source>
</evidence>
<dbReference type="PANTHER" id="PTHR43701:SF2">
    <property type="entry name" value="MEMBRANE TRANSPORTER PROTEIN YJNA-RELATED"/>
    <property type="match status" value="1"/>
</dbReference>
<keyword evidence="2 5" id="KW-0812">Transmembrane</keyword>
<comment type="subcellular location">
    <subcellularLocation>
        <location evidence="5">Cell membrane</location>
        <topology evidence="5">Multi-pass membrane protein</topology>
    </subcellularLocation>
    <subcellularLocation>
        <location evidence="1">Membrane</location>
        <topology evidence="1">Multi-pass membrane protein</topology>
    </subcellularLocation>
</comment>
<dbReference type="Pfam" id="PF01925">
    <property type="entry name" value="TauE"/>
    <property type="match status" value="1"/>
</dbReference>
<evidence type="ECO:0000256" key="5">
    <source>
        <dbReference type="RuleBase" id="RU363041"/>
    </source>
</evidence>
<gene>
    <name evidence="6" type="ORF">KQ910_20590</name>
</gene>
<organism evidence="6 7">
    <name type="scientific">Reyranella humidisoli</name>
    <dbReference type="NCBI Taxonomy" id="2849149"/>
    <lineage>
        <taxon>Bacteria</taxon>
        <taxon>Pseudomonadati</taxon>
        <taxon>Pseudomonadota</taxon>
        <taxon>Alphaproteobacteria</taxon>
        <taxon>Hyphomicrobiales</taxon>
        <taxon>Reyranellaceae</taxon>
        <taxon>Reyranella</taxon>
    </lineage>
</organism>
<dbReference type="Proteomes" id="UP000727907">
    <property type="component" value="Unassembled WGS sequence"/>
</dbReference>
<proteinExistence type="inferred from homology"/>
<keyword evidence="5" id="KW-1003">Cell membrane</keyword>
<evidence type="ECO:0000313" key="6">
    <source>
        <dbReference type="EMBL" id="MBU8876183.1"/>
    </source>
</evidence>
<dbReference type="EMBL" id="JAHOPB010000002">
    <property type="protein sequence ID" value="MBU8876183.1"/>
    <property type="molecule type" value="Genomic_DNA"/>
</dbReference>